<dbReference type="Proteomes" id="UP001597467">
    <property type="component" value="Unassembled WGS sequence"/>
</dbReference>
<dbReference type="RefSeq" id="WP_379903148.1">
    <property type="nucleotide sequence ID" value="NZ_JBHULM010000011.1"/>
</dbReference>
<keyword evidence="6 8" id="KW-1133">Transmembrane helix</keyword>
<organism evidence="9 10">
    <name type="scientific">Lacinutrix gracilariae</name>
    <dbReference type="NCBI Taxonomy" id="1747198"/>
    <lineage>
        <taxon>Bacteria</taxon>
        <taxon>Pseudomonadati</taxon>
        <taxon>Bacteroidota</taxon>
        <taxon>Flavobacteriia</taxon>
        <taxon>Flavobacteriales</taxon>
        <taxon>Flavobacteriaceae</taxon>
        <taxon>Lacinutrix</taxon>
    </lineage>
</organism>
<dbReference type="NCBIfam" id="TIGR04128">
    <property type="entry name" value="exoso_Fjoh_1448"/>
    <property type="match status" value="1"/>
</dbReference>
<evidence type="ECO:0000256" key="8">
    <source>
        <dbReference type="SAM" id="Phobius"/>
    </source>
</evidence>
<evidence type="ECO:0000256" key="5">
    <source>
        <dbReference type="ARBA" id="ARBA00022801"/>
    </source>
</evidence>
<gene>
    <name evidence="9" type="primary">xrtF</name>
    <name evidence="9" type="ORF">ACFSSB_08480</name>
</gene>
<evidence type="ECO:0000256" key="2">
    <source>
        <dbReference type="ARBA" id="ARBA00022475"/>
    </source>
</evidence>
<keyword evidence="10" id="KW-1185">Reference proteome</keyword>
<keyword evidence="7 8" id="KW-0472">Membrane</keyword>
<feature type="transmembrane region" description="Helical" evidence="8">
    <location>
        <begin position="150"/>
        <end position="172"/>
    </location>
</feature>
<feature type="transmembrane region" description="Helical" evidence="8">
    <location>
        <begin position="115"/>
        <end position="144"/>
    </location>
</feature>
<protein>
    <submittedName>
        <fullName evidence="9">Exosortase family protein XrtF</fullName>
    </submittedName>
</protein>
<feature type="transmembrane region" description="Helical" evidence="8">
    <location>
        <begin position="12"/>
        <end position="32"/>
    </location>
</feature>
<name>A0ABW5K3U7_9FLAO</name>
<dbReference type="InterPro" id="IPR026392">
    <property type="entry name" value="Exo/Archaeosortase_dom"/>
</dbReference>
<evidence type="ECO:0000256" key="6">
    <source>
        <dbReference type="ARBA" id="ARBA00022989"/>
    </source>
</evidence>
<dbReference type="EMBL" id="JBHULM010000011">
    <property type="protein sequence ID" value="MFD2542352.1"/>
    <property type="molecule type" value="Genomic_DNA"/>
</dbReference>
<keyword evidence="2" id="KW-1003">Cell membrane</keyword>
<evidence type="ECO:0000256" key="1">
    <source>
        <dbReference type="ARBA" id="ARBA00004651"/>
    </source>
</evidence>
<dbReference type="NCBIfam" id="TIGR04178">
    <property type="entry name" value="exo_archaeo"/>
    <property type="match status" value="1"/>
</dbReference>
<sequence>MKQLFIKYKSVLKFIATFLMVYAVLTFSYKLFLQYSSGNTYYPDYLTNLVAKQSKEILNALDYRVQLLPHPNEASLKLIINEKYVARVIEGCNSISIIILFISFIIAFSSTFKITVLYILAGSVLIYIANLIRIVILSVGLYHYPWRKDILHTVIFPAIIYGMVCLLWMVWVNRFSNSKK</sequence>
<accession>A0ABW5K3U7</accession>
<reference evidence="10" key="1">
    <citation type="journal article" date="2019" name="Int. J. Syst. Evol. Microbiol.">
        <title>The Global Catalogue of Microorganisms (GCM) 10K type strain sequencing project: providing services to taxonomists for standard genome sequencing and annotation.</title>
        <authorList>
            <consortium name="The Broad Institute Genomics Platform"/>
            <consortium name="The Broad Institute Genome Sequencing Center for Infectious Disease"/>
            <person name="Wu L."/>
            <person name="Ma J."/>
        </authorList>
    </citation>
    <scope>NUCLEOTIDE SEQUENCE [LARGE SCALE GENOMIC DNA]</scope>
    <source>
        <strain evidence="10">KCTC 42808</strain>
    </source>
</reference>
<keyword evidence="3" id="KW-0645">Protease</keyword>
<keyword evidence="5" id="KW-0378">Hydrolase</keyword>
<comment type="caution">
    <text evidence="9">The sequence shown here is derived from an EMBL/GenBank/DDBJ whole genome shotgun (WGS) entry which is preliminary data.</text>
</comment>
<evidence type="ECO:0000313" key="10">
    <source>
        <dbReference type="Proteomes" id="UP001597467"/>
    </source>
</evidence>
<proteinExistence type="predicted"/>
<dbReference type="InterPro" id="IPR019127">
    <property type="entry name" value="Exosortase"/>
</dbReference>
<dbReference type="Pfam" id="PF09721">
    <property type="entry name" value="Exosortase_EpsH"/>
    <property type="match status" value="1"/>
</dbReference>
<evidence type="ECO:0000313" key="9">
    <source>
        <dbReference type="EMBL" id="MFD2542352.1"/>
    </source>
</evidence>
<evidence type="ECO:0000256" key="7">
    <source>
        <dbReference type="ARBA" id="ARBA00023136"/>
    </source>
</evidence>
<keyword evidence="4 8" id="KW-0812">Transmembrane</keyword>
<evidence type="ECO:0000256" key="4">
    <source>
        <dbReference type="ARBA" id="ARBA00022692"/>
    </source>
</evidence>
<feature type="transmembrane region" description="Helical" evidence="8">
    <location>
        <begin position="84"/>
        <end position="108"/>
    </location>
</feature>
<comment type="subcellular location">
    <subcellularLocation>
        <location evidence="1">Cell membrane</location>
        <topology evidence="1">Multi-pass membrane protein</topology>
    </subcellularLocation>
</comment>
<dbReference type="InterPro" id="IPR026323">
    <property type="entry name" value="Exosortase-related_prot_XrtF"/>
</dbReference>
<evidence type="ECO:0000256" key="3">
    <source>
        <dbReference type="ARBA" id="ARBA00022670"/>
    </source>
</evidence>